<dbReference type="AlphaFoldDB" id="A0A1V4K9I3"/>
<reference evidence="1 2" key="1">
    <citation type="submission" date="2016-02" db="EMBL/GenBank/DDBJ databases">
        <title>Band-tailed pigeon sequencing and assembly.</title>
        <authorList>
            <person name="Soares A.E."/>
            <person name="Novak B.J."/>
            <person name="Rice E.S."/>
            <person name="O'Connell B."/>
            <person name="Chang D."/>
            <person name="Weber S."/>
            <person name="Shapiro B."/>
        </authorList>
    </citation>
    <scope>NUCLEOTIDE SEQUENCE [LARGE SCALE GENOMIC DNA]</scope>
    <source>
        <strain evidence="1">BTP2013</strain>
        <tissue evidence="1">Blood</tissue>
    </source>
</reference>
<dbReference type="EMBL" id="LSYS01004127">
    <property type="protein sequence ID" value="OPJ81033.1"/>
    <property type="molecule type" value="Genomic_DNA"/>
</dbReference>
<sequence>MKLSSDKINVKRRKENGDNLSGLGYTSCAVGRLNYTCPGKDILLPSTISFRKHNDLNESNLKSSVLFSLVSGKIQMEIVHRRIYPRTQEILTETSTTVVSFNLPPLLLDGPWAGFVTAVPAEVLPGDGQGELDQDRKLSMSAFRCKTTVCWSLRSFLCFSDGKLKMVRFSSLSGFLCCLTDCLTHLFLEVQHQNLITRCQLIPSQHPPEWRICCALYIS</sequence>
<gene>
    <name evidence="1" type="ORF">AV530_000179</name>
</gene>
<accession>A0A1V4K9I3</accession>
<comment type="caution">
    <text evidence="1">The sequence shown here is derived from an EMBL/GenBank/DDBJ whole genome shotgun (WGS) entry which is preliminary data.</text>
</comment>
<proteinExistence type="predicted"/>
<dbReference type="Proteomes" id="UP000190648">
    <property type="component" value="Unassembled WGS sequence"/>
</dbReference>
<name>A0A1V4K9I3_PATFA</name>
<evidence type="ECO:0000313" key="2">
    <source>
        <dbReference type="Proteomes" id="UP000190648"/>
    </source>
</evidence>
<evidence type="ECO:0000313" key="1">
    <source>
        <dbReference type="EMBL" id="OPJ81033.1"/>
    </source>
</evidence>
<keyword evidence="2" id="KW-1185">Reference proteome</keyword>
<protein>
    <submittedName>
        <fullName evidence="1">Uncharacterized protein</fullName>
    </submittedName>
</protein>
<organism evidence="1 2">
    <name type="scientific">Patagioenas fasciata monilis</name>
    <dbReference type="NCBI Taxonomy" id="372326"/>
    <lineage>
        <taxon>Eukaryota</taxon>
        <taxon>Metazoa</taxon>
        <taxon>Chordata</taxon>
        <taxon>Craniata</taxon>
        <taxon>Vertebrata</taxon>
        <taxon>Euteleostomi</taxon>
        <taxon>Archelosauria</taxon>
        <taxon>Archosauria</taxon>
        <taxon>Dinosauria</taxon>
        <taxon>Saurischia</taxon>
        <taxon>Theropoda</taxon>
        <taxon>Coelurosauria</taxon>
        <taxon>Aves</taxon>
        <taxon>Neognathae</taxon>
        <taxon>Neoaves</taxon>
        <taxon>Columbimorphae</taxon>
        <taxon>Columbiformes</taxon>
        <taxon>Columbidae</taxon>
        <taxon>Patagioenas</taxon>
    </lineage>
</organism>